<dbReference type="InterPro" id="IPR036388">
    <property type="entry name" value="WH-like_DNA-bd_sf"/>
</dbReference>
<dbReference type="SUPFAM" id="SSF48295">
    <property type="entry name" value="TrpR-like"/>
    <property type="match status" value="1"/>
</dbReference>
<name>A0A3S0K9Y0_9DEIO</name>
<sequence>MGKQRKTWSPELKEQIVLAVLSGEHTIAEAAREYEVSESLIHTWRAQFLEAGRARLQGARPDAAQKKLKKEVQQLKAIIADKELSLYIAKKIRGL</sequence>
<protein>
    <submittedName>
        <fullName evidence="1">Transposase</fullName>
    </submittedName>
</protein>
<dbReference type="Pfam" id="PF01527">
    <property type="entry name" value="HTH_Tnp_1"/>
    <property type="match status" value="1"/>
</dbReference>
<dbReference type="OrthoDB" id="3690098at2"/>
<dbReference type="RefSeq" id="WP_126352484.1">
    <property type="nucleotide sequence ID" value="NZ_CP086380.1"/>
</dbReference>
<dbReference type="GO" id="GO:0006313">
    <property type="term" value="P:DNA transposition"/>
    <property type="evidence" value="ECO:0007669"/>
    <property type="project" value="InterPro"/>
</dbReference>
<keyword evidence="2" id="KW-1185">Reference proteome</keyword>
<reference evidence="1 2" key="1">
    <citation type="submission" date="2018-12" db="EMBL/GenBank/DDBJ databases">
        <title>Deinococcus radiophilus ATCC 27603 genome sequencing and assembly.</title>
        <authorList>
            <person name="Maclea K.S."/>
            <person name="Maynard C.R."/>
        </authorList>
    </citation>
    <scope>NUCLEOTIDE SEQUENCE [LARGE SCALE GENOMIC DNA]</scope>
    <source>
        <strain evidence="1 2">ATCC 27603</strain>
    </source>
</reference>
<dbReference type="EMBL" id="RXPE01000020">
    <property type="protein sequence ID" value="RTR25925.1"/>
    <property type="molecule type" value="Genomic_DNA"/>
</dbReference>
<dbReference type="GO" id="GO:0004803">
    <property type="term" value="F:transposase activity"/>
    <property type="evidence" value="ECO:0007669"/>
    <property type="project" value="InterPro"/>
</dbReference>
<accession>A0A3S0K9Y0</accession>
<comment type="caution">
    <text evidence="1">The sequence shown here is derived from an EMBL/GenBank/DDBJ whole genome shotgun (WGS) entry which is preliminary data.</text>
</comment>
<dbReference type="GO" id="GO:0043565">
    <property type="term" value="F:sequence-specific DNA binding"/>
    <property type="evidence" value="ECO:0007669"/>
    <property type="project" value="InterPro"/>
</dbReference>
<dbReference type="Gene3D" id="1.10.10.10">
    <property type="entry name" value="Winged helix-like DNA-binding domain superfamily/Winged helix DNA-binding domain"/>
    <property type="match status" value="1"/>
</dbReference>
<organism evidence="1 2">
    <name type="scientific">Deinococcus radiophilus</name>
    <dbReference type="NCBI Taxonomy" id="32062"/>
    <lineage>
        <taxon>Bacteria</taxon>
        <taxon>Thermotogati</taxon>
        <taxon>Deinococcota</taxon>
        <taxon>Deinococci</taxon>
        <taxon>Deinococcales</taxon>
        <taxon>Deinococcaceae</taxon>
        <taxon>Deinococcus</taxon>
    </lineage>
</organism>
<evidence type="ECO:0000313" key="2">
    <source>
        <dbReference type="Proteomes" id="UP000277766"/>
    </source>
</evidence>
<evidence type="ECO:0000313" key="1">
    <source>
        <dbReference type="EMBL" id="RTR25925.1"/>
    </source>
</evidence>
<proteinExistence type="predicted"/>
<dbReference type="AlphaFoldDB" id="A0A3S0K9Y0"/>
<gene>
    <name evidence="1" type="ORF">EJ104_09475</name>
</gene>
<dbReference type="InterPro" id="IPR010921">
    <property type="entry name" value="Trp_repressor/repl_initiator"/>
</dbReference>
<dbReference type="InterPro" id="IPR002514">
    <property type="entry name" value="Transposase_8"/>
</dbReference>
<dbReference type="Proteomes" id="UP000277766">
    <property type="component" value="Unassembled WGS sequence"/>
</dbReference>